<organism evidence="1 2">
    <name type="scientific">Gelidibacter algens</name>
    <dbReference type="NCBI Taxonomy" id="49280"/>
    <lineage>
        <taxon>Bacteria</taxon>
        <taxon>Pseudomonadati</taxon>
        <taxon>Bacteroidota</taxon>
        <taxon>Flavobacteriia</taxon>
        <taxon>Flavobacteriales</taxon>
        <taxon>Flavobacteriaceae</taxon>
        <taxon>Gelidibacter</taxon>
    </lineage>
</organism>
<name>A0A327S1W9_9FLAO</name>
<comment type="caution">
    <text evidence="1">The sequence shown here is derived from an EMBL/GenBank/DDBJ whole genome shotgun (WGS) entry which is preliminary data.</text>
</comment>
<gene>
    <name evidence="1" type="ORF">LX77_02178</name>
</gene>
<evidence type="ECO:0000313" key="2">
    <source>
        <dbReference type="Proteomes" id="UP000248987"/>
    </source>
</evidence>
<dbReference type="EMBL" id="QLLQ01000007">
    <property type="protein sequence ID" value="RAJ23019.1"/>
    <property type="molecule type" value="Genomic_DNA"/>
</dbReference>
<sequence>MEEKFYSHIFKLSLSCKYFKAVHKGKLRSSRSLKTVLVPKGRLSQVFFIYNYEGNSFRVFKNHLDLINFFQSKAECDFTFGTDEELDGFLANVKIAG</sequence>
<dbReference type="Proteomes" id="UP000248987">
    <property type="component" value="Unassembled WGS sequence"/>
</dbReference>
<evidence type="ECO:0000313" key="1">
    <source>
        <dbReference type="EMBL" id="RAJ23019.1"/>
    </source>
</evidence>
<proteinExistence type="predicted"/>
<reference evidence="1 2" key="1">
    <citation type="submission" date="2018-06" db="EMBL/GenBank/DDBJ databases">
        <title>Genomic Encyclopedia of Archaeal and Bacterial Type Strains, Phase II (KMG-II): from individual species to whole genera.</title>
        <authorList>
            <person name="Goeker M."/>
        </authorList>
    </citation>
    <scope>NUCLEOTIDE SEQUENCE [LARGE SCALE GENOMIC DNA]</scope>
    <source>
        <strain evidence="1 2">DSM 12408</strain>
    </source>
</reference>
<keyword evidence="2" id="KW-1185">Reference proteome</keyword>
<accession>A0A327S1W9</accession>
<protein>
    <submittedName>
        <fullName evidence="1">Uncharacterized protein</fullName>
    </submittedName>
</protein>
<dbReference type="AlphaFoldDB" id="A0A327S1W9"/>